<evidence type="ECO:0000313" key="2">
    <source>
        <dbReference type="EMBL" id="KAK8877374.1"/>
    </source>
</evidence>
<evidence type="ECO:0000313" key="3">
    <source>
        <dbReference type="Proteomes" id="UP001390339"/>
    </source>
</evidence>
<dbReference type="EMBL" id="JAPCWZ010000002">
    <property type="protein sequence ID" value="KAK8877374.1"/>
    <property type="molecule type" value="Genomic_DNA"/>
</dbReference>
<comment type="caution">
    <text evidence="2">The sequence shown here is derived from an EMBL/GenBank/DDBJ whole genome shotgun (WGS) entry which is preliminary data.</text>
</comment>
<accession>A0ABR2JHZ3</accession>
<feature type="compositionally biased region" description="Polar residues" evidence="1">
    <location>
        <begin position="63"/>
        <end position="73"/>
    </location>
</feature>
<feature type="compositionally biased region" description="Pro residues" evidence="1">
    <location>
        <begin position="129"/>
        <end position="138"/>
    </location>
</feature>
<evidence type="ECO:0000256" key="1">
    <source>
        <dbReference type="SAM" id="MobiDB-lite"/>
    </source>
</evidence>
<feature type="region of interest" description="Disordered" evidence="1">
    <location>
        <begin position="1"/>
        <end position="96"/>
    </location>
</feature>
<sequence length="147" mass="15373">MGWCCGLFGSSRRSTPAQPPVAARPAQTGLEGVEFSPRHSFASSNGRGHRPAQNGLEGVEFSPSHSFASSDGQGTHPGAVARSTQAAHSEPPAAVVTVSDVIPQNPELFGYYTPSPGPHEPRGFYEPQAPAPAPPLAGLPPYRSVYQ</sequence>
<proteinExistence type="predicted"/>
<name>A0ABR2JHZ3_9PEZI</name>
<organism evidence="2 3">
    <name type="scientific">Apiospora arundinis</name>
    <dbReference type="NCBI Taxonomy" id="335852"/>
    <lineage>
        <taxon>Eukaryota</taxon>
        <taxon>Fungi</taxon>
        <taxon>Dikarya</taxon>
        <taxon>Ascomycota</taxon>
        <taxon>Pezizomycotina</taxon>
        <taxon>Sordariomycetes</taxon>
        <taxon>Xylariomycetidae</taxon>
        <taxon>Amphisphaeriales</taxon>
        <taxon>Apiosporaceae</taxon>
        <taxon>Apiospora</taxon>
    </lineage>
</organism>
<protein>
    <submittedName>
        <fullName evidence="2">Uncharacterized protein</fullName>
    </submittedName>
</protein>
<keyword evidence="3" id="KW-1185">Reference proteome</keyword>
<dbReference type="Proteomes" id="UP001390339">
    <property type="component" value="Unassembled WGS sequence"/>
</dbReference>
<feature type="region of interest" description="Disordered" evidence="1">
    <location>
        <begin position="109"/>
        <end position="147"/>
    </location>
</feature>
<reference evidence="2 3" key="1">
    <citation type="journal article" date="2024" name="IMA Fungus">
        <title>Apiospora arundinis, a panoply of carbohydrate-active enzymes and secondary metabolites.</title>
        <authorList>
            <person name="Sorensen T."/>
            <person name="Petersen C."/>
            <person name="Muurmann A.T."/>
            <person name="Christiansen J.V."/>
            <person name="Brundto M.L."/>
            <person name="Overgaard C.K."/>
            <person name="Boysen A.T."/>
            <person name="Wollenberg R.D."/>
            <person name="Larsen T.O."/>
            <person name="Sorensen J.L."/>
            <person name="Nielsen K.L."/>
            <person name="Sondergaard T.E."/>
        </authorList>
    </citation>
    <scope>NUCLEOTIDE SEQUENCE [LARGE SCALE GENOMIC DNA]</scope>
    <source>
        <strain evidence="2 3">AAU 773</strain>
    </source>
</reference>
<gene>
    <name evidence="2" type="ORF">PGQ11_002320</name>
</gene>